<evidence type="ECO:0000256" key="1">
    <source>
        <dbReference type="ARBA" id="ARBA00022491"/>
    </source>
</evidence>
<name>A0A6B0SLG6_9EURY</name>
<keyword evidence="1" id="KW-0678">Repressor</keyword>
<evidence type="ECO:0000313" key="7">
    <source>
        <dbReference type="EMBL" id="MXR21326.1"/>
    </source>
</evidence>
<keyword evidence="2" id="KW-0805">Transcription regulation</keyword>
<dbReference type="Pfam" id="PF00440">
    <property type="entry name" value="TetR_N"/>
    <property type="match status" value="1"/>
</dbReference>
<evidence type="ECO:0000256" key="5">
    <source>
        <dbReference type="PROSITE-ProRule" id="PRU00335"/>
    </source>
</evidence>
<sequence length="210" mass="23279">MTEAADRTDAERELLAATERAIAEYGVSAVTTQKIADEWGRAQSLVHYYYDTKDDLVVAYIEWVRDGFQQRYAEHADDPPLQRLRWAVVGDLDRDDCADPTTAALYELHAQAPHDEAYRAALNDLEDCAREFVETAIIDGVAAGTFRDVDPADAATFLLSAHDGGVVRTVSLDRTADADNLRAGVEQYVRHVLLTDDAREDWTGFAEAGD</sequence>
<dbReference type="InterPro" id="IPR001647">
    <property type="entry name" value="HTH_TetR"/>
</dbReference>
<comment type="caution">
    <text evidence="7">The sequence shown here is derived from an EMBL/GenBank/DDBJ whole genome shotgun (WGS) entry which is preliminary data.</text>
</comment>
<accession>A0A6B0SLG6</accession>
<evidence type="ECO:0000256" key="2">
    <source>
        <dbReference type="ARBA" id="ARBA00023015"/>
    </source>
</evidence>
<keyword evidence="4" id="KW-0804">Transcription</keyword>
<dbReference type="AlphaFoldDB" id="A0A6B0SLG6"/>
<dbReference type="InterPro" id="IPR050109">
    <property type="entry name" value="HTH-type_TetR-like_transc_reg"/>
</dbReference>
<keyword evidence="8" id="KW-1185">Reference proteome</keyword>
<dbReference type="RefSeq" id="WP_159526811.1">
    <property type="nucleotide sequence ID" value="NZ_WUUU01000102.1"/>
</dbReference>
<dbReference type="GO" id="GO:0003700">
    <property type="term" value="F:DNA-binding transcription factor activity"/>
    <property type="evidence" value="ECO:0007669"/>
    <property type="project" value="TreeGrafter"/>
</dbReference>
<evidence type="ECO:0000259" key="6">
    <source>
        <dbReference type="PROSITE" id="PS50977"/>
    </source>
</evidence>
<dbReference type="InterPro" id="IPR039538">
    <property type="entry name" value="BetI_C"/>
</dbReference>
<evidence type="ECO:0000256" key="3">
    <source>
        <dbReference type="ARBA" id="ARBA00023125"/>
    </source>
</evidence>
<dbReference type="Proteomes" id="UP000471521">
    <property type="component" value="Unassembled WGS sequence"/>
</dbReference>
<dbReference type="Pfam" id="PF13977">
    <property type="entry name" value="TetR_C_6"/>
    <property type="match status" value="1"/>
</dbReference>
<protein>
    <submittedName>
        <fullName evidence="7">TetR family transcriptional regulator</fullName>
    </submittedName>
</protein>
<evidence type="ECO:0000256" key="4">
    <source>
        <dbReference type="ARBA" id="ARBA00023163"/>
    </source>
</evidence>
<gene>
    <name evidence="7" type="ORF">GRX66_12185</name>
</gene>
<dbReference type="InterPro" id="IPR009057">
    <property type="entry name" value="Homeodomain-like_sf"/>
</dbReference>
<feature type="domain" description="HTH tetR-type" evidence="6">
    <location>
        <begin position="8"/>
        <end position="68"/>
    </location>
</feature>
<dbReference type="SUPFAM" id="SSF48498">
    <property type="entry name" value="Tetracyclin repressor-like, C-terminal domain"/>
    <property type="match status" value="1"/>
</dbReference>
<dbReference type="EMBL" id="WUUU01000102">
    <property type="protein sequence ID" value="MXR21326.1"/>
    <property type="molecule type" value="Genomic_DNA"/>
</dbReference>
<feature type="DNA-binding region" description="H-T-H motif" evidence="5">
    <location>
        <begin position="31"/>
        <end position="50"/>
    </location>
</feature>
<dbReference type="SUPFAM" id="SSF46689">
    <property type="entry name" value="Homeodomain-like"/>
    <property type="match status" value="1"/>
</dbReference>
<dbReference type="InterPro" id="IPR036271">
    <property type="entry name" value="Tet_transcr_reg_TetR-rel_C_sf"/>
</dbReference>
<evidence type="ECO:0000313" key="8">
    <source>
        <dbReference type="Proteomes" id="UP000471521"/>
    </source>
</evidence>
<organism evidence="7 8">
    <name type="scientific">Halobacterium bonnevillei</name>
    <dbReference type="NCBI Taxonomy" id="2692200"/>
    <lineage>
        <taxon>Archaea</taxon>
        <taxon>Methanobacteriati</taxon>
        <taxon>Methanobacteriota</taxon>
        <taxon>Stenosarchaea group</taxon>
        <taxon>Halobacteria</taxon>
        <taxon>Halobacteriales</taxon>
        <taxon>Halobacteriaceae</taxon>
        <taxon>Halobacterium</taxon>
    </lineage>
</organism>
<dbReference type="PANTHER" id="PTHR30055:SF234">
    <property type="entry name" value="HTH-TYPE TRANSCRIPTIONAL REGULATOR BETI"/>
    <property type="match status" value="1"/>
</dbReference>
<dbReference type="Gene3D" id="1.10.357.10">
    <property type="entry name" value="Tetracycline Repressor, domain 2"/>
    <property type="match status" value="1"/>
</dbReference>
<proteinExistence type="predicted"/>
<dbReference type="GO" id="GO:0000976">
    <property type="term" value="F:transcription cis-regulatory region binding"/>
    <property type="evidence" value="ECO:0007669"/>
    <property type="project" value="TreeGrafter"/>
</dbReference>
<reference evidence="7 8" key="1">
    <citation type="submission" date="2019-12" db="EMBL/GenBank/DDBJ databases">
        <title>Isolation and characterization of three novel carbon monoxide-oxidizing members of Halobacteria from salione crusts and soils.</title>
        <authorList>
            <person name="Myers M.R."/>
            <person name="King G.M."/>
        </authorList>
    </citation>
    <scope>NUCLEOTIDE SEQUENCE [LARGE SCALE GENOMIC DNA]</scope>
    <source>
        <strain evidence="7 8">PCN9</strain>
    </source>
</reference>
<dbReference type="PROSITE" id="PS50977">
    <property type="entry name" value="HTH_TETR_2"/>
    <property type="match status" value="1"/>
</dbReference>
<dbReference type="OrthoDB" id="135877at2157"/>
<dbReference type="PANTHER" id="PTHR30055">
    <property type="entry name" value="HTH-TYPE TRANSCRIPTIONAL REGULATOR RUTR"/>
    <property type="match status" value="1"/>
</dbReference>
<keyword evidence="3 5" id="KW-0238">DNA-binding</keyword>